<dbReference type="GO" id="GO:0005743">
    <property type="term" value="C:mitochondrial inner membrane"/>
    <property type="evidence" value="ECO:0007669"/>
    <property type="project" value="UniProtKB-SubCell"/>
</dbReference>
<evidence type="ECO:0000313" key="14">
    <source>
        <dbReference type="EMBL" id="PWN87888.1"/>
    </source>
</evidence>
<evidence type="ECO:0000256" key="8">
    <source>
        <dbReference type="ARBA" id="ARBA00023010"/>
    </source>
</evidence>
<protein>
    <recommendedName>
        <fullName evidence="12">Mitochondrial import inner membrane translocase subunit</fullName>
    </recommendedName>
</protein>
<dbReference type="GO" id="GO:0046872">
    <property type="term" value="F:metal ion binding"/>
    <property type="evidence" value="ECO:0007669"/>
    <property type="project" value="UniProtKB-KW"/>
</dbReference>
<feature type="domain" description="Tim10-like" evidence="13">
    <location>
        <begin position="25"/>
        <end position="84"/>
    </location>
</feature>
<evidence type="ECO:0000256" key="12">
    <source>
        <dbReference type="RuleBase" id="RU367043"/>
    </source>
</evidence>
<keyword evidence="5 12" id="KW-0999">Mitochondrion inner membrane</keyword>
<evidence type="ECO:0000256" key="9">
    <source>
        <dbReference type="ARBA" id="ARBA00023128"/>
    </source>
</evidence>
<dbReference type="GO" id="GO:0045039">
    <property type="term" value="P:protein insertion into mitochondrial inner membrane"/>
    <property type="evidence" value="ECO:0007669"/>
    <property type="project" value="UniProtKB-ARBA"/>
</dbReference>
<comment type="subunit">
    <text evidence="12">Heterohexamer.</text>
</comment>
<dbReference type="InterPro" id="IPR004217">
    <property type="entry name" value="Tim10-like"/>
</dbReference>
<reference evidence="14 15" key="1">
    <citation type="journal article" date="2018" name="Mol. Biol. Evol.">
        <title>Broad Genomic Sampling Reveals a Smut Pathogenic Ancestry of the Fungal Clade Ustilaginomycotina.</title>
        <authorList>
            <person name="Kijpornyongpan T."/>
            <person name="Mondo S.J."/>
            <person name="Barry K."/>
            <person name="Sandor L."/>
            <person name="Lee J."/>
            <person name="Lipzen A."/>
            <person name="Pangilinan J."/>
            <person name="LaButti K."/>
            <person name="Hainaut M."/>
            <person name="Henrissat B."/>
            <person name="Grigoriev I.V."/>
            <person name="Spatafora J.W."/>
            <person name="Aime M.C."/>
        </authorList>
    </citation>
    <scope>NUCLEOTIDE SEQUENCE [LARGE SCALE GENOMIC DNA]</scope>
    <source>
        <strain evidence="14 15">MCA 4198</strain>
    </source>
</reference>
<evidence type="ECO:0000256" key="10">
    <source>
        <dbReference type="ARBA" id="ARBA00023157"/>
    </source>
</evidence>
<name>A0A316YGZ5_9BASI</name>
<organism evidence="14 15">
    <name type="scientific">Acaromyces ingoldii</name>
    <dbReference type="NCBI Taxonomy" id="215250"/>
    <lineage>
        <taxon>Eukaryota</taxon>
        <taxon>Fungi</taxon>
        <taxon>Dikarya</taxon>
        <taxon>Basidiomycota</taxon>
        <taxon>Ustilaginomycotina</taxon>
        <taxon>Exobasidiomycetes</taxon>
        <taxon>Exobasidiales</taxon>
        <taxon>Cryptobasidiaceae</taxon>
        <taxon>Acaromyces</taxon>
    </lineage>
</organism>
<gene>
    <name evidence="14" type="ORF">FA10DRAFT_255554</name>
</gene>
<comment type="function">
    <text evidence="12">Mitochondrial intermembrane chaperone that participates in the import and insertion of some multi-pass transmembrane proteins into the mitochondrial inner membrane. Also required for the transfer of beta-barrel precursors from the TOM complex to the sorting and assembly machinery (SAM complex) of the outer membrane. Acts as a chaperone-like protein that protects the hydrophobic precursors from aggregation and guide them through the mitochondrial intermembrane space.</text>
</comment>
<keyword evidence="4" id="KW-0479">Metal-binding</keyword>
<keyword evidence="15" id="KW-1185">Reference proteome</keyword>
<dbReference type="GO" id="GO:0015031">
    <property type="term" value="P:protein transport"/>
    <property type="evidence" value="ECO:0007669"/>
    <property type="project" value="UniProtKB-KW"/>
</dbReference>
<evidence type="ECO:0000256" key="4">
    <source>
        <dbReference type="ARBA" id="ARBA00022723"/>
    </source>
</evidence>
<keyword evidence="6" id="KW-0862">Zinc</keyword>
<dbReference type="GeneID" id="37041687"/>
<dbReference type="STRING" id="215250.A0A316YGZ5"/>
<evidence type="ECO:0000256" key="5">
    <source>
        <dbReference type="ARBA" id="ARBA00022792"/>
    </source>
</evidence>
<dbReference type="FunCoup" id="A0A316YGZ5">
    <property type="interactions" value="250"/>
</dbReference>
<comment type="subcellular location">
    <subcellularLocation>
        <location evidence="1 12">Mitochondrion inner membrane</location>
        <topology evidence="1 12">Peripheral membrane protein</topology>
        <orientation evidence="1 12">Intermembrane side</orientation>
    </subcellularLocation>
</comment>
<dbReference type="Pfam" id="PF02953">
    <property type="entry name" value="zf-Tim10_DDP"/>
    <property type="match status" value="1"/>
</dbReference>
<comment type="domain">
    <text evidence="12">The twin CX3C motif contains 4 conserved Cys residues that form 2 disulfide bonds in the mitochondrial intermembrane space.</text>
</comment>
<evidence type="ECO:0000256" key="3">
    <source>
        <dbReference type="ARBA" id="ARBA00022448"/>
    </source>
</evidence>
<evidence type="ECO:0000256" key="2">
    <source>
        <dbReference type="ARBA" id="ARBA00006720"/>
    </source>
</evidence>
<dbReference type="RefSeq" id="XP_025375086.1">
    <property type="nucleotide sequence ID" value="XM_025519771.1"/>
</dbReference>
<sequence>MDLSSALSGIKGGSAQEKKEAIKAQVSSEIAMANAQQLITKATEKCFAKCVTSPSTSLSSKEEKCLGSCLERYFEAFNLVSSTYVRRVADQRGAGAADLVA</sequence>
<dbReference type="FunFam" id="1.10.287.810:FF:000001">
    <property type="entry name" value="mitochondrial import inner membrane translocase subunit TIM13"/>
    <property type="match status" value="1"/>
</dbReference>
<dbReference type="InParanoid" id="A0A316YGZ5"/>
<evidence type="ECO:0000256" key="6">
    <source>
        <dbReference type="ARBA" id="ARBA00022833"/>
    </source>
</evidence>
<dbReference type="AlphaFoldDB" id="A0A316YGZ5"/>
<keyword evidence="3 12" id="KW-0813">Transport</keyword>
<keyword evidence="9 12" id="KW-0496">Mitochondrion</keyword>
<dbReference type="EMBL" id="KZ819639">
    <property type="protein sequence ID" value="PWN87888.1"/>
    <property type="molecule type" value="Genomic_DNA"/>
</dbReference>
<comment type="similarity">
    <text evidence="2 12">Belongs to the small Tim family.</text>
</comment>
<dbReference type="OrthoDB" id="7813104at2759"/>
<accession>A0A316YGZ5</accession>
<dbReference type="Proteomes" id="UP000245768">
    <property type="component" value="Unassembled WGS sequence"/>
</dbReference>
<evidence type="ECO:0000256" key="7">
    <source>
        <dbReference type="ARBA" id="ARBA00022927"/>
    </source>
</evidence>
<keyword evidence="11 12" id="KW-0143">Chaperone</keyword>
<dbReference type="Gene3D" id="1.10.287.810">
    <property type="entry name" value="Mitochondrial import inner membrane translocase subunit tim13 like domains"/>
    <property type="match status" value="1"/>
</dbReference>
<evidence type="ECO:0000256" key="1">
    <source>
        <dbReference type="ARBA" id="ARBA00004137"/>
    </source>
</evidence>
<dbReference type="SUPFAM" id="SSF144122">
    <property type="entry name" value="Tim10-like"/>
    <property type="match status" value="1"/>
</dbReference>
<dbReference type="GO" id="GO:0042719">
    <property type="term" value="C:mitochondrial intermembrane space chaperone complex"/>
    <property type="evidence" value="ECO:0007669"/>
    <property type="project" value="UniProtKB-ARBA"/>
</dbReference>
<evidence type="ECO:0000259" key="13">
    <source>
        <dbReference type="Pfam" id="PF02953"/>
    </source>
</evidence>
<dbReference type="InterPro" id="IPR035427">
    <property type="entry name" value="Tim10-like_dom_sf"/>
</dbReference>
<keyword evidence="7 12" id="KW-0653">Protein transport</keyword>
<keyword evidence="8 12" id="KW-0811">Translocation</keyword>
<keyword evidence="10 12" id="KW-1015">Disulfide bond</keyword>
<evidence type="ECO:0000256" key="11">
    <source>
        <dbReference type="ARBA" id="ARBA00023186"/>
    </source>
</evidence>
<proteinExistence type="inferred from homology"/>
<keyword evidence="5 12" id="KW-0472">Membrane</keyword>
<evidence type="ECO:0000313" key="15">
    <source>
        <dbReference type="Proteomes" id="UP000245768"/>
    </source>
</evidence>